<dbReference type="Gene3D" id="1.20.1510.10">
    <property type="entry name" value="Cation efflux protein transmembrane domain"/>
    <property type="match status" value="1"/>
</dbReference>
<feature type="transmembrane region" description="Helical" evidence="7">
    <location>
        <begin position="163"/>
        <end position="184"/>
    </location>
</feature>
<evidence type="ECO:0000256" key="4">
    <source>
        <dbReference type="ARBA" id="ARBA00022692"/>
    </source>
</evidence>
<dbReference type="SUPFAM" id="SSF160240">
    <property type="entry name" value="Cation efflux protein cytoplasmic domain-like"/>
    <property type="match status" value="1"/>
</dbReference>
<dbReference type="InterPro" id="IPR058533">
    <property type="entry name" value="Cation_efflux_TM"/>
</dbReference>
<evidence type="ECO:0000313" key="11">
    <source>
        <dbReference type="Proteomes" id="UP001342418"/>
    </source>
</evidence>
<comment type="subcellular location">
    <subcellularLocation>
        <location evidence="1">Membrane</location>
        <topology evidence="1">Multi-pass membrane protein</topology>
    </subcellularLocation>
</comment>
<name>A0ABY5MGL5_9HYPH</name>
<dbReference type="InterPro" id="IPR036837">
    <property type="entry name" value="Cation_efflux_CTD_sf"/>
</dbReference>
<dbReference type="Pfam" id="PF16916">
    <property type="entry name" value="ZT_dimer"/>
    <property type="match status" value="1"/>
</dbReference>
<dbReference type="EMBL" id="CP030941">
    <property type="protein sequence ID" value="UUP16404.1"/>
    <property type="molecule type" value="Genomic_DNA"/>
</dbReference>
<dbReference type="InterPro" id="IPR027470">
    <property type="entry name" value="Cation_efflux_CTD"/>
</dbReference>
<dbReference type="PANTHER" id="PTHR43840">
    <property type="entry name" value="MITOCHONDRIAL METAL TRANSPORTER 1-RELATED"/>
    <property type="match status" value="1"/>
</dbReference>
<feature type="domain" description="Cation efflux protein cytoplasmic" evidence="9">
    <location>
        <begin position="220"/>
        <end position="293"/>
    </location>
</feature>
<evidence type="ECO:0000313" key="10">
    <source>
        <dbReference type="EMBL" id="UUP16404.1"/>
    </source>
</evidence>
<evidence type="ECO:0000259" key="8">
    <source>
        <dbReference type="Pfam" id="PF01545"/>
    </source>
</evidence>
<dbReference type="SUPFAM" id="SSF161111">
    <property type="entry name" value="Cation efflux protein transmembrane domain-like"/>
    <property type="match status" value="1"/>
</dbReference>
<proteinExistence type="inferred from homology"/>
<feature type="transmembrane region" description="Helical" evidence="7">
    <location>
        <begin position="85"/>
        <end position="103"/>
    </location>
</feature>
<evidence type="ECO:0000256" key="7">
    <source>
        <dbReference type="SAM" id="Phobius"/>
    </source>
</evidence>
<organism evidence="10 11">
    <name type="scientific">Nitratireductor thuwali</name>
    <dbReference type="NCBI Taxonomy" id="2267699"/>
    <lineage>
        <taxon>Bacteria</taxon>
        <taxon>Pseudomonadati</taxon>
        <taxon>Pseudomonadota</taxon>
        <taxon>Alphaproteobacteria</taxon>
        <taxon>Hyphomicrobiales</taxon>
        <taxon>Phyllobacteriaceae</taxon>
        <taxon>Nitratireductor</taxon>
    </lineage>
</organism>
<comment type="similarity">
    <text evidence="2">Belongs to the cation diffusion facilitator (CDF) transporter (TC 2.A.4) family.</text>
</comment>
<keyword evidence="3" id="KW-0813">Transport</keyword>
<evidence type="ECO:0000256" key="3">
    <source>
        <dbReference type="ARBA" id="ARBA00022448"/>
    </source>
</evidence>
<dbReference type="Gene3D" id="3.30.70.1350">
    <property type="entry name" value="Cation efflux protein, cytoplasmic domain"/>
    <property type="match status" value="1"/>
</dbReference>
<evidence type="ECO:0000256" key="5">
    <source>
        <dbReference type="ARBA" id="ARBA00022989"/>
    </source>
</evidence>
<reference evidence="10 11" key="1">
    <citation type="submission" date="2018-07" db="EMBL/GenBank/DDBJ databases">
        <title>Genome sequence of Nitratireductor thuwali#1536.</title>
        <authorList>
            <person name="Michoud G."/>
            <person name="Merlino G."/>
            <person name="Sefrji F.O."/>
            <person name="Daffonchio D."/>
        </authorList>
    </citation>
    <scope>NUCLEOTIDE SEQUENCE [LARGE SCALE GENOMIC DNA]</scope>
    <source>
        <strain evidence="11">Nit1536</strain>
    </source>
</reference>
<accession>A0ABY5MGL5</accession>
<feature type="transmembrane region" description="Helical" evidence="7">
    <location>
        <begin position="44"/>
        <end position="65"/>
    </location>
</feature>
<dbReference type="Pfam" id="PF01545">
    <property type="entry name" value="Cation_efflux"/>
    <property type="match status" value="1"/>
</dbReference>
<feature type="domain" description="Cation efflux protein transmembrane" evidence="8">
    <location>
        <begin position="19"/>
        <end position="212"/>
    </location>
</feature>
<protein>
    <submittedName>
        <fullName evidence="10">Ferrous-iron efflux pump FieF</fullName>
    </submittedName>
</protein>
<evidence type="ECO:0000256" key="1">
    <source>
        <dbReference type="ARBA" id="ARBA00004141"/>
    </source>
</evidence>
<evidence type="ECO:0000256" key="2">
    <source>
        <dbReference type="ARBA" id="ARBA00008114"/>
    </source>
</evidence>
<evidence type="ECO:0000256" key="6">
    <source>
        <dbReference type="ARBA" id="ARBA00023136"/>
    </source>
</evidence>
<feature type="transmembrane region" description="Helical" evidence="7">
    <location>
        <begin position="123"/>
        <end position="143"/>
    </location>
</feature>
<keyword evidence="5 7" id="KW-1133">Transmembrane helix</keyword>
<keyword evidence="11" id="KW-1185">Reference proteome</keyword>
<dbReference type="Proteomes" id="UP001342418">
    <property type="component" value="Chromosome"/>
</dbReference>
<gene>
    <name evidence="10" type="primary">fieF</name>
    <name evidence="10" type="ORF">NTH_00850</name>
</gene>
<keyword evidence="6 7" id="KW-0472">Membrane</keyword>
<dbReference type="InterPro" id="IPR002524">
    <property type="entry name" value="Cation_efflux"/>
</dbReference>
<dbReference type="InterPro" id="IPR050291">
    <property type="entry name" value="CDF_Transporter"/>
</dbReference>
<keyword evidence="4 7" id="KW-0812">Transmembrane</keyword>
<feature type="transmembrane region" description="Helical" evidence="7">
    <location>
        <begin position="17"/>
        <end position="38"/>
    </location>
</feature>
<dbReference type="InterPro" id="IPR027469">
    <property type="entry name" value="Cation_efflux_TMD_sf"/>
</dbReference>
<evidence type="ECO:0000259" key="9">
    <source>
        <dbReference type="Pfam" id="PF16916"/>
    </source>
</evidence>
<sequence>MTENFTLMASSARVRRLSFWSIIIGAGILLLKFAAWWITGSVALFSDAMESIVNVVAAGVAWYAIRVSHIPADANHPFGHHKAEYLSAVLEGAMIAVAALLILQEAVMAFAFPQPLREPGIGLAINALAAVGNGAWAFVLVRAGRAARSPALVADGRHLWTDVVTSIGVIAGLLLALATGWLWLDPLMAVVVAFNILWHGWHMVSASVQGLMDVSVESGDLAEIERTIRENCDGALEFHDLKTREAGRARFIEFHLVVPADMTVERSHHICDRIEDALEAAVAGAQVTIHVEPDHKAKNG</sequence>
<dbReference type="PANTHER" id="PTHR43840:SF15">
    <property type="entry name" value="MITOCHONDRIAL METAL TRANSPORTER 1-RELATED"/>
    <property type="match status" value="1"/>
</dbReference>
<dbReference type="NCBIfam" id="TIGR01297">
    <property type="entry name" value="CDF"/>
    <property type="match status" value="1"/>
</dbReference>